<protein>
    <submittedName>
        <fullName evidence="1">Uncharacterized protein</fullName>
    </submittedName>
</protein>
<evidence type="ECO:0000313" key="1">
    <source>
        <dbReference type="EMBL" id="UUL81493.1"/>
    </source>
</evidence>
<dbReference type="RefSeq" id="WP_256505175.1">
    <property type="nucleotide sequence ID" value="NZ_CP101740.1"/>
</dbReference>
<name>A0ABY5L3G0_9SPHN</name>
<organism evidence="1 2">
    <name type="scientific">Sphingomonas qomolangmaensis</name>
    <dbReference type="NCBI Taxonomy" id="2918765"/>
    <lineage>
        <taxon>Bacteria</taxon>
        <taxon>Pseudomonadati</taxon>
        <taxon>Pseudomonadota</taxon>
        <taxon>Alphaproteobacteria</taxon>
        <taxon>Sphingomonadales</taxon>
        <taxon>Sphingomonadaceae</taxon>
        <taxon>Sphingomonas</taxon>
    </lineage>
</organism>
<sequence length="427" mass="43184">MNDVCLGISQDQLNQILASVYTKTHAQLFQGNASLDFQGTTVNLNYDIGAPPLVNLSAGLHLESAAQAVLAAAASHPEFANANAEFVPQDHAETVAALLADAPGLTITLNPIVITFSSGPESAPMTVSSVTQATLTSSGGKIGFNVISTAVTSGGTPFQQWLTTKFIQPKMNQIIQQALDGVSFAIPSIPGVPVSPFSVGIVNGSLLAVANVNGGQPPVPTQPVPGLGQPFFVSLDNAALQAAAQAAIGNGVALNGGDSSGGSGFSVHYNYSFRAVNPQVQAQGNQIAAAFSVAGSAGAGAEVFWVDIGIGVDIGTSPNPTLIANVIPRGNSVSIVSDHAQDFNIDVNLSGSVGKLVGWMVNWLLSSIANALKPQILGYLGGINFATLNIPAITQPIGGTSITITPWLTSTGGGGGVIILGGNLAAS</sequence>
<gene>
    <name evidence="1" type="ORF">NMP03_09740</name>
</gene>
<dbReference type="Proteomes" id="UP001058533">
    <property type="component" value="Chromosome"/>
</dbReference>
<reference evidence="1" key="1">
    <citation type="submission" date="2022-07" db="EMBL/GenBank/DDBJ databases">
        <title>Sphingomonas sp. nov., a novel bacterium isolated from the north slope of the Mount Everest.</title>
        <authorList>
            <person name="Cui X."/>
            <person name="Liu Y."/>
        </authorList>
    </citation>
    <scope>NUCLEOTIDE SEQUENCE</scope>
    <source>
        <strain evidence="1">S5-59</strain>
    </source>
</reference>
<proteinExistence type="predicted"/>
<dbReference type="EMBL" id="CP101740">
    <property type="protein sequence ID" value="UUL81493.1"/>
    <property type="molecule type" value="Genomic_DNA"/>
</dbReference>
<keyword evidence="2" id="KW-1185">Reference proteome</keyword>
<evidence type="ECO:0000313" key="2">
    <source>
        <dbReference type="Proteomes" id="UP001058533"/>
    </source>
</evidence>
<accession>A0ABY5L3G0</accession>